<dbReference type="EMBL" id="LVLJ01003151">
    <property type="protein sequence ID" value="OAE22586.1"/>
    <property type="molecule type" value="Genomic_DNA"/>
</dbReference>
<organism evidence="3 4">
    <name type="scientific">Marchantia polymorpha subsp. ruderalis</name>
    <dbReference type="NCBI Taxonomy" id="1480154"/>
    <lineage>
        <taxon>Eukaryota</taxon>
        <taxon>Viridiplantae</taxon>
        <taxon>Streptophyta</taxon>
        <taxon>Embryophyta</taxon>
        <taxon>Marchantiophyta</taxon>
        <taxon>Marchantiopsida</taxon>
        <taxon>Marchantiidae</taxon>
        <taxon>Marchantiales</taxon>
        <taxon>Marchantiaceae</taxon>
        <taxon>Marchantia</taxon>
    </lineage>
</organism>
<name>A0A176VRV2_MARPO</name>
<feature type="repeat" description="ANK" evidence="1">
    <location>
        <begin position="495"/>
        <end position="527"/>
    </location>
</feature>
<dbReference type="Gene3D" id="1.25.40.20">
    <property type="entry name" value="Ankyrin repeat-containing domain"/>
    <property type="match status" value="2"/>
</dbReference>
<sequence>MACPVGSLKGTTPVGPLELPEELLQALAGRTQEEGLTNIADLPAVVVGTILSRLTNPFDVAAAFNASRIFWAVRQTVPFRLKLRPSRLGYDALKVVTWTRKAVSSIRRTMVGTRELDLAVCPILDEDVAAVLVDLPNLEQLILDGCQKLTSSVADALAMSVRSGPRVLSLQRCFGLGPAAAGNLLVAAGAADGFRLKTLLLSHLDRLDLPRDPPALETLEDGAEKETLENVELVKSIVSRVPGTGLRILALHNCGNLGPFELAAIAETCPCLEIWMLGGSTEGLNLSRRVPWEGGSTEVSGLLELVHLEVLHQEETIIASSAVIRAARLLSRLRILEITFFSTPVLRAVRAQLPSGIRVWDFCDGESVTAAAKLISTLKGCSMPVDCEGHQLRAGVYSASPDCGVGLDWIPEDLRNTIHLAEPSTDEMRLRHSGNLDEGWDSSVDDILLALKAATNCSGFRRRTPLHVAALRGDSHVTAKLLSIGASAKQGKDSNSATALFLAAESGHAQVCNLLLKAGADVLSRNRNGETPLYISALRGHSDAVGVMLAHCHERGVNWQDADVYGDGWTPLMAATVADRQAVAKVVLDFALSSREHHEETESSKLDQVNKPIGSRISAPPLVDAQNRYGQSALHIAARKASTWFVDCLLNVGASLDVRDNYGLRPIDVARSLRHSAIEESLKKWQETHAKSTTGGNSGKTSRKRKSKLKKAAAAAEENSNASAEANSAAEEQEKMRADVQALEASIHEFHEVEYAAEVLAGPGDKELSLGSLSM</sequence>
<dbReference type="AlphaFoldDB" id="A0A176VRV2"/>
<dbReference type="Pfam" id="PF12796">
    <property type="entry name" value="Ank_2"/>
    <property type="match status" value="1"/>
</dbReference>
<protein>
    <submittedName>
        <fullName evidence="3">Uncharacterized protein</fullName>
    </submittedName>
</protein>
<accession>A0A176VRV2</accession>
<evidence type="ECO:0000313" key="3">
    <source>
        <dbReference type="EMBL" id="OAE22586.1"/>
    </source>
</evidence>
<evidence type="ECO:0000313" key="4">
    <source>
        <dbReference type="Proteomes" id="UP000077202"/>
    </source>
</evidence>
<gene>
    <name evidence="3" type="ORF">AXG93_731s1290</name>
</gene>
<dbReference type="SUPFAM" id="SSF48403">
    <property type="entry name" value="Ankyrin repeat"/>
    <property type="match status" value="1"/>
</dbReference>
<dbReference type="PANTHER" id="PTHR24133">
    <property type="entry name" value="ANKYRIN DOMAIN-CONTAINING"/>
    <property type="match status" value="1"/>
</dbReference>
<dbReference type="SUPFAM" id="SSF52047">
    <property type="entry name" value="RNI-like"/>
    <property type="match status" value="1"/>
</dbReference>
<evidence type="ECO:0000256" key="1">
    <source>
        <dbReference type="PROSITE-ProRule" id="PRU00023"/>
    </source>
</evidence>
<dbReference type="PROSITE" id="PS50297">
    <property type="entry name" value="ANK_REP_REGION"/>
    <property type="match status" value="3"/>
</dbReference>
<dbReference type="InterPro" id="IPR036770">
    <property type="entry name" value="Ankyrin_rpt-contain_sf"/>
</dbReference>
<dbReference type="Proteomes" id="UP000077202">
    <property type="component" value="Unassembled WGS sequence"/>
</dbReference>
<dbReference type="InterPro" id="IPR052391">
    <property type="entry name" value="E3_Ligase-Neurotoxin"/>
</dbReference>
<feature type="compositionally biased region" description="Basic residues" evidence="2">
    <location>
        <begin position="701"/>
        <end position="711"/>
    </location>
</feature>
<comment type="caution">
    <text evidence="3">The sequence shown here is derived from an EMBL/GenBank/DDBJ whole genome shotgun (WGS) entry which is preliminary data.</text>
</comment>
<feature type="region of interest" description="Disordered" evidence="2">
    <location>
        <begin position="686"/>
        <end position="738"/>
    </location>
</feature>
<dbReference type="Gene3D" id="3.80.10.10">
    <property type="entry name" value="Ribonuclease Inhibitor"/>
    <property type="match status" value="1"/>
</dbReference>
<dbReference type="PROSITE" id="PS50088">
    <property type="entry name" value="ANK_REPEAT"/>
    <property type="match status" value="3"/>
</dbReference>
<feature type="repeat" description="ANK" evidence="1">
    <location>
        <begin position="461"/>
        <end position="493"/>
    </location>
</feature>
<dbReference type="SMART" id="SM00248">
    <property type="entry name" value="ANK"/>
    <property type="match status" value="5"/>
</dbReference>
<keyword evidence="1" id="KW-0040">ANK repeat</keyword>
<dbReference type="InterPro" id="IPR032675">
    <property type="entry name" value="LRR_dom_sf"/>
</dbReference>
<reference evidence="3" key="1">
    <citation type="submission" date="2016-03" db="EMBL/GenBank/DDBJ databases">
        <title>Mechanisms controlling the formation of the plant cell surface in tip-growing cells are functionally conserved among land plants.</title>
        <authorList>
            <person name="Honkanen S."/>
            <person name="Jones V.A."/>
            <person name="Morieri G."/>
            <person name="Champion C."/>
            <person name="Hetherington A.J."/>
            <person name="Kelly S."/>
            <person name="Saint-Marcoux D."/>
            <person name="Proust H."/>
            <person name="Prescott H."/>
            <person name="Dolan L."/>
        </authorList>
    </citation>
    <scope>NUCLEOTIDE SEQUENCE [LARGE SCALE GENOMIC DNA]</scope>
    <source>
        <tissue evidence="3">Whole gametophyte</tissue>
    </source>
</reference>
<feature type="compositionally biased region" description="Low complexity" evidence="2">
    <location>
        <begin position="712"/>
        <end position="730"/>
    </location>
</feature>
<evidence type="ECO:0000256" key="2">
    <source>
        <dbReference type="SAM" id="MobiDB-lite"/>
    </source>
</evidence>
<feature type="repeat" description="ANK" evidence="1">
    <location>
        <begin position="629"/>
        <end position="661"/>
    </location>
</feature>
<keyword evidence="4" id="KW-1185">Reference proteome</keyword>
<dbReference type="InterPro" id="IPR002110">
    <property type="entry name" value="Ankyrin_rpt"/>
</dbReference>
<proteinExistence type="predicted"/>
<dbReference type="PANTHER" id="PTHR24133:SF40">
    <property type="entry name" value="ANKYRIN REPEAT DOMAIN 44"/>
    <property type="match status" value="1"/>
</dbReference>